<reference evidence="2" key="1">
    <citation type="submission" date="2018-09" db="EMBL/GenBank/DDBJ databases">
        <authorList>
            <person name="Zhu H."/>
        </authorList>
    </citation>
    <scope>NUCLEOTIDE SEQUENCE [LARGE SCALE GENOMIC DNA]</scope>
    <source>
        <strain evidence="2">K1R23-30</strain>
    </source>
</reference>
<dbReference type="AlphaFoldDB" id="A0A3A3FP04"/>
<comment type="caution">
    <text evidence="1">The sequence shown here is derived from an EMBL/GenBank/DDBJ whole genome shotgun (WGS) entry which is preliminary data.</text>
</comment>
<name>A0A3A3FP04_9BURK</name>
<proteinExistence type="predicted"/>
<accession>A0A3A3FP04</accession>
<sequence length="83" mass="9243">MPGGDRMELTDHEAFRHVRLEFDGDVLVGANAIGFTEHVGILRGLIESKLSLGGWKNALLANPLRLPEAYIATSRKHPDWRHA</sequence>
<protein>
    <submittedName>
        <fullName evidence="1">Uncharacterized protein</fullName>
    </submittedName>
</protein>
<dbReference type="EMBL" id="QYUO01000002">
    <property type="protein sequence ID" value="RJF95182.1"/>
    <property type="molecule type" value="Genomic_DNA"/>
</dbReference>
<organism evidence="1 2">
    <name type="scientific">Noviherbaspirillum saxi</name>
    <dbReference type="NCBI Taxonomy" id="2320863"/>
    <lineage>
        <taxon>Bacteria</taxon>
        <taxon>Pseudomonadati</taxon>
        <taxon>Pseudomonadota</taxon>
        <taxon>Betaproteobacteria</taxon>
        <taxon>Burkholderiales</taxon>
        <taxon>Oxalobacteraceae</taxon>
        <taxon>Noviherbaspirillum</taxon>
    </lineage>
</organism>
<evidence type="ECO:0000313" key="1">
    <source>
        <dbReference type="EMBL" id="RJF95182.1"/>
    </source>
</evidence>
<keyword evidence="2" id="KW-1185">Reference proteome</keyword>
<dbReference type="Proteomes" id="UP000265955">
    <property type="component" value="Unassembled WGS sequence"/>
</dbReference>
<gene>
    <name evidence="1" type="ORF">D3871_17165</name>
</gene>
<evidence type="ECO:0000313" key="2">
    <source>
        <dbReference type="Proteomes" id="UP000265955"/>
    </source>
</evidence>